<evidence type="ECO:0000259" key="3">
    <source>
        <dbReference type="Pfam" id="PF07995"/>
    </source>
</evidence>
<dbReference type="AlphaFoldDB" id="A0A6I4P6A9"/>
<dbReference type="PROSITE" id="PS51257">
    <property type="entry name" value="PROKAR_LIPOPROTEIN"/>
    <property type="match status" value="1"/>
</dbReference>
<feature type="domain" description="Glucose/Sorbosone dehydrogenase" evidence="3">
    <location>
        <begin position="74"/>
        <end position="362"/>
    </location>
</feature>
<feature type="signal peptide" evidence="2">
    <location>
        <begin position="1"/>
        <end position="20"/>
    </location>
</feature>
<gene>
    <name evidence="4" type="ORF">GB864_11240</name>
</gene>
<evidence type="ECO:0000313" key="4">
    <source>
        <dbReference type="EMBL" id="MWB99117.1"/>
    </source>
</evidence>
<dbReference type="PANTHER" id="PTHR19328">
    <property type="entry name" value="HEDGEHOG-INTERACTING PROTEIN"/>
    <property type="match status" value="1"/>
</dbReference>
<organism evidence="4 5">
    <name type="scientific">Agromyces seonyuensis</name>
    <dbReference type="NCBI Taxonomy" id="2662446"/>
    <lineage>
        <taxon>Bacteria</taxon>
        <taxon>Bacillati</taxon>
        <taxon>Actinomycetota</taxon>
        <taxon>Actinomycetes</taxon>
        <taxon>Micrococcales</taxon>
        <taxon>Microbacteriaceae</taxon>
        <taxon>Agromyces</taxon>
    </lineage>
</organism>
<dbReference type="EMBL" id="WSTA01000048">
    <property type="protein sequence ID" value="MWB99117.1"/>
    <property type="molecule type" value="Genomic_DNA"/>
</dbReference>
<keyword evidence="5" id="KW-1185">Reference proteome</keyword>
<dbReference type="Pfam" id="PF07995">
    <property type="entry name" value="GSDH"/>
    <property type="match status" value="1"/>
</dbReference>
<feature type="chain" id="PRO_5038348622" evidence="2">
    <location>
        <begin position="21"/>
        <end position="379"/>
    </location>
</feature>
<dbReference type="InterPro" id="IPR011041">
    <property type="entry name" value="Quinoprot_gluc/sorb_DH_b-prop"/>
</dbReference>
<dbReference type="Gene3D" id="2.120.10.30">
    <property type="entry name" value="TolB, C-terminal domain"/>
    <property type="match status" value="1"/>
</dbReference>
<feature type="region of interest" description="Disordered" evidence="1">
    <location>
        <begin position="358"/>
        <end position="379"/>
    </location>
</feature>
<keyword evidence="2" id="KW-0732">Signal</keyword>
<feature type="region of interest" description="Disordered" evidence="1">
    <location>
        <begin position="27"/>
        <end position="62"/>
    </location>
</feature>
<dbReference type="RefSeq" id="WP_160425071.1">
    <property type="nucleotide sequence ID" value="NZ_WSTA01000048.1"/>
</dbReference>
<evidence type="ECO:0000256" key="2">
    <source>
        <dbReference type="SAM" id="SignalP"/>
    </source>
</evidence>
<feature type="compositionally biased region" description="Pro residues" evidence="1">
    <location>
        <begin position="35"/>
        <end position="60"/>
    </location>
</feature>
<dbReference type="InterPro" id="IPR012938">
    <property type="entry name" value="Glc/Sorbosone_DH"/>
</dbReference>
<comment type="caution">
    <text evidence="4">The sequence shown here is derived from an EMBL/GenBank/DDBJ whole genome shotgun (WGS) entry which is preliminary data.</text>
</comment>
<accession>A0A6I4P6A9</accession>
<evidence type="ECO:0000256" key="1">
    <source>
        <dbReference type="SAM" id="MobiDB-lite"/>
    </source>
</evidence>
<dbReference type="SUPFAM" id="SSF50952">
    <property type="entry name" value="Soluble quinoprotein glucose dehydrogenase"/>
    <property type="match status" value="1"/>
</dbReference>
<protein>
    <submittedName>
        <fullName evidence="4">PQQ-dependent sugar dehydrogenase</fullName>
    </submittedName>
</protein>
<dbReference type="InterPro" id="IPR011042">
    <property type="entry name" value="6-blade_b-propeller_TolB-like"/>
</dbReference>
<evidence type="ECO:0000313" key="5">
    <source>
        <dbReference type="Proteomes" id="UP000438182"/>
    </source>
</evidence>
<dbReference type="PANTHER" id="PTHR19328:SF13">
    <property type="entry name" value="HIPL1 PROTEIN"/>
    <property type="match status" value="1"/>
</dbReference>
<sequence length="379" mass="38701">MDASRRRALGMLVLSGILLAGCAVPTPTGTASPTPSTPAPSPSPVPTATPSPTPAPPPAEVAPAGEPAVVAVGLDAPWSLVFVGETPLVSERDTGRILEIGPGTTRVVAEVTGVVHGGEGGLLGLAVRERDLYVYSTSASGNRIERYPLTGSAGSLGLGAPTTLIDGLPSAGNHNGGRIAFGPDGLLYAGVGDAAQPERAQDPGYLGGKILRLAPNGSVPSDNPFPGSPVFSLGHRNVQGLGWSADGTMWASEFGQNTWDELNVIRAGADYGWPTVEGVGGDARFVDPVQQWSTDEASPSGLAVVGGTVFLANLRGEVLRAVPAARPGERADHFGGAYGRLRDAVLGPDGRLWFLSNETDGRGSPADGDDRLFAVPMAP</sequence>
<proteinExistence type="predicted"/>
<reference evidence="4 5" key="1">
    <citation type="submission" date="2019-12" db="EMBL/GenBank/DDBJ databases">
        <authorList>
            <person name="Kim Y.S."/>
        </authorList>
    </citation>
    <scope>NUCLEOTIDE SEQUENCE [LARGE SCALE GENOMIC DNA]</scope>
    <source>
        <strain evidence="4 5">MMS17-SY077</strain>
    </source>
</reference>
<name>A0A6I4P6A9_9MICO</name>
<dbReference type="Proteomes" id="UP000438182">
    <property type="component" value="Unassembled WGS sequence"/>
</dbReference>